<evidence type="ECO:0000313" key="3">
    <source>
        <dbReference type="Proteomes" id="UP000092377"/>
    </source>
</evidence>
<dbReference type="Pfam" id="PF00583">
    <property type="entry name" value="Acetyltransf_1"/>
    <property type="match status" value="1"/>
</dbReference>
<protein>
    <recommendedName>
        <fullName evidence="1">N-acetyltransferase domain-containing protein</fullName>
    </recommendedName>
</protein>
<accession>A0A1B8H0K7</accession>
<dbReference type="RefSeq" id="WP_067406102.1">
    <property type="nucleotide sequence ID" value="NZ_LZEY01000060.1"/>
</dbReference>
<feature type="domain" description="N-acetyltransferase" evidence="1">
    <location>
        <begin position="10"/>
        <end position="209"/>
    </location>
</feature>
<dbReference type="Proteomes" id="UP000092377">
    <property type="component" value="Unassembled WGS sequence"/>
</dbReference>
<proteinExistence type="predicted"/>
<dbReference type="PROSITE" id="PS51186">
    <property type="entry name" value="GNAT"/>
    <property type="match status" value="1"/>
</dbReference>
<dbReference type="SUPFAM" id="SSF55729">
    <property type="entry name" value="Acyl-CoA N-acyltransferases (Nat)"/>
    <property type="match status" value="1"/>
</dbReference>
<evidence type="ECO:0000259" key="1">
    <source>
        <dbReference type="PROSITE" id="PS51186"/>
    </source>
</evidence>
<dbReference type="CDD" id="cd04301">
    <property type="entry name" value="NAT_SF"/>
    <property type="match status" value="1"/>
</dbReference>
<dbReference type="GO" id="GO:0016747">
    <property type="term" value="F:acyltransferase activity, transferring groups other than amino-acyl groups"/>
    <property type="evidence" value="ECO:0007669"/>
    <property type="project" value="InterPro"/>
</dbReference>
<evidence type="ECO:0000313" key="2">
    <source>
        <dbReference type="EMBL" id="OBU02610.1"/>
    </source>
</evidence>
<dbReference type="Gene3D" id="3.40.630.30">
    <property type="match status" value="1"/>
</dbReference>
<gene>
    <name evidence="2" type="ORF">AYY18_11375</name>
</gene>
<keyword evidence="3" id="KW-1185">Reference proteome</keyword>
<reference evidence="3" key="1">
    <citation type="submission" date="2016-06" db="EMBL/GenBank/DDBJ databases">
        <authorList>
            <person name="Butler K."/>
        </authorList>
    </citation>
    <scope>NUCLEOTIDE SEQUENCE [LARGE SCALE GENOMIC DNA]</scope>
    <source>
        <strain evidence="3">GCSL-Mp20</strain>
    </source>
</reference>
<comment type="caution">
    <text evidence="2">The sequence shown here is derived from an EMBL/GenBank/DDBJ whole genome shotgun (WGS) entry which is preliminary data.</text>
</comment>
<dbReference type="InterPro" id="IPR000182">
    <property type="entry name" value="GNAT_dom"/>
</dbReference>
<organism evidence="2 3">
    <name type="scientific">Morganella psychrotolerans</name>
    <dbReference type="NCBI Taxonomy" id="368603"/>
    <lineage>
        <taxon>Bacteria</taxon>
        <taxon>Pseudomonadati</taxon>
        <taxon>Pseudomonadota</taxon>
        <taxon>Gammaproteobacteria</taxon>
        <taxon>Enterobacterales</taxon>
        <taxon>Morganellaceae</taxon>
        <taxon>Morganella</taxon>
    </lineage>
</organism>
<sequence length="217" mass="24858">MSDTQALNYSELHNITDTDITQINELIITTWDYRSWIPKEKVLPMAEFLLDDVILTSSRIFVVRNGEAIAGIMAVTAAPDLIQKVNAKTRQYRALKNIIAKEPAQEESLFELYLNTLIINGELLTGCERPFDASLNLFMIDARYRGCGIGNQLWQHTMRYLRDNNAARYFLWTDSDSDFGFYEHKGLQRIAAQPYDWGGHDVTETYYVYAGELPALS</sequence>
<dbReference type="AlphaFoldDB" id="A0A1B8H0K7"/>
<name>A0A1B8H0K7_9GAMM</name>
<dbReference type="EMBL" id="LZEY01000060">
    <property type="protein sequence ID" value="OBU02610.1"/>
    <property type="molecule type" value="Genomic_DNA"/>
</dbReference>
<dbReference type="InterPro" id="IPR016181">
    <property type="entry name" value="Acyl_CoA_acyltransferase"/>
</dbReference>